<gene>
    <name evidence="1" type="ORF">AT728_40280</name>
</gene>
<protein>
    <submittedName>
        <fullName evidence="1">Uncharacterized protein</fullName>
    </submittedName>
</protein>
<dbReference type="OrthoDB" id="9985249at2"/>
<evidence type="ECO:0000313" key="1">
    <source>
        <dbReference type="EMBL" id="KUF20160.1"/>
    </source>
</evidence>
<dbReference type="EMBL" id="LOCL01000023">
    <property type="protein sequence ID" value="KUF20160.1"/>
    <property type="molecule type" value="Genomic_DNA"/>
</dbReference>
<evidence type="ECO:0000313" key="2">
    <source>
        <dbReference type="Proteomes" id="UP000054804"/>
    </source>
</evidence>
<dbReference type="Proteomes" id="UP000054804">
    <property type="component" value="Unassembled WGS sequence"/>
</dbReference>
<reference evidence="1 2" key="1">
    <citation type="submission" date="2015-12" db="EMBL/GenBank/DDBJ databases">
        <title>Draft genome sequence of Streptomyces silvensis ATCC 53525, a producer of novel hormone antagonists.</title>
        <authorList>
            <person name="Johnston C.W."/>
            <person name="Li Y."/>
            <person name="Magarvey N.A."/>
        </authorList>
    </citation>
    <scope>NUCLEOTIDE SEQUENCE [LARGE SCALE GENOMIC DNA]</scope>
    <source>
        <strain evidence="1 2">ATCC 53525</strain>
    </source>
</reference>
<organism evidence="1 2">
    <name type="scientific">Streptomyces silvensis</name>
    <dbReference type="NCBI Taxonomy" id="1765722"/>
    <lineage>
        <taxon>Bacteria</taxon>
        <taxon>Bacillati</taxon>
        <taxon>Actinomycetota</taxon>
        <taxon>Actinomycetes</taxon>
        <taxon>Kitasatosporales</taxon>
        <taxon>Streptomycetaceae</taxon>
        <taxon>Streptomyces</taxon>
    </lineage>
</organism>
<accession>A0A0W7XBL4</accession>
<sequence>MTTAMRARQLFDCTCDRRPEPHLTPVPRVVITPADIADPSGIWATLAEVWYDLTLFHGPKVPMIISYEQGESTGAADAACAWAVAHGFPAEPHGDEFVALRIAPYGFSQAPGEDRPVYRYDA</sequence>
<dbReference type="AlphaFoldDB" id="A0A0W7XBL4"/>
<dbReference type="RefSeq" id="WP_058845754.1">
    <property type="nucleotide sequence ID" value="NZ_LOCL01000023.1"/>
</dbReference>
<proteinExistence type="predicted"/>
<comment type="caution">
    <text evidence="1">The sequence shown here is derived from an EMBL/GenBank/DDBJ whole genome shotgun (WGS) entry which is preliminary data.</text>
</comment>
<keyword evidence="2" id="KW-1185">Reference proteome</keyword>
<name>A0A0W7XBL4_9ACTN</name>